<comment type="subcellular location">
    <subcellularLocation>
        <location evidence="1">Nucleus</location>
    </subcellularLocation>
</comment>
<feature type="compositionally biased region" description="Basic residues" evidence="12">
    <location>
        <begin position="1"/>
        <end position="11"/>
    </location>
</feature>
<feature type="region of interest" description="Disordered" evidence="12">
    <location>
        <begin position="948"/>
        <end position="1000"/>
    </location>
</feature>
<feature type="compositionally biased region" description="Basic and acidic residues" evidence="12">
    <location>
        <begin position="45"/>
        <end position="59"/>
    </location>
</feature>
<evidence type="ECO:0000256" key="12">
    <source>
        <dbReference type="SAM" id="MobiDB-lite"/>
    </source>
</evidence>
<dbReference type="InterPro" id="IPR036236">
    <property type="entry name" value="Znf_C2H2_sf"/>
</dbReference>
<dbReference type="InterPro" id="IPR050331">
    <property type="entry name" value="Zinc_finger"/>
</dbReference>
<evidence type="ECO:0000256" key="10">
    <source>
        <dbReference type="ARBA" id="ARBA00023242"/>
    </source>
</evidence>
<organism evidence="14 15">
    <name type="scientific">Potamilus streckersoni</name>
    <dbReference type="NCBI Taxonomy" id="2493646"/>
    <lineage>
        <taxon>Eukaryota</taxon>
        <taxon>Metazoa</taxon>
        <taxon>Spiralia</taxon>
        <taxon>Lophotrochozoa</taxon>
        <taxon>Mollusca</taxon>
        <taxon>Bivalvia</taxon>
        <taxon>Autobranchia</taxon>
        <taxon>Heteroconchia</taxon>
        <taxon>Palaeoheterodonta</taxon>
        <taxon>Unionida</taxon>
        <taxon>Unionoidea</taxon>
        <taxon>Unionidae</taxon>
        <taxon>Ambleminae</taxon>
        <taxon>Lampsilini</taxon>
        <taxon>Potamilus</taxon>
    </lineage>
</organism>
<dbReference type="InterPro" id="IPR013087">
    <property type="entry name" value="Znf_C2H2_type"/>
</dbReference>
<dbReference type="Pfam" id="PF00096">
    <property type="entry name" value="zf-C2H2"/>
    <property type="match status" value="3"/>
</dbReference>
<evidence type="ECO:0000259" key="13">
    <source>
        <dbReference type="PROSITE" id="PS50157"/>
    </source>
</evidence>
<keyword evidence="10" id="KW-0539">Nucleus</keyword>
<feature type="compositionally biased region" description="Polar residues" evidence="12">
    <location>
        <begin position="865"/>
        <end position="877"/>
    </location>
</feature>
<feature type="domain" description="C2H2-type" evidence="13">
    <location>
        <begin position="1221"/>
        <end position="1248"/>
    </location>
</feature>
<reference evidence="14" key="2">
    <citation type="journal article" date="2021" name="Genome Biol. Evol.">
        <title>Developing a high-quality reference genome for a parasitic bivalve with doubly uniparental inheritance (Bivalvia: Unionida).</title>
        <authorList>
            <person name="Smith C.H."/>
        </authorList>
    </citation>
    <scope>NUCLEOTIDE SEQUENCE</scope>
    <source>
        <strain evidence="14">CHS0354</strain>
        <tissue evidence="14">Mantle</tissue>
    </source>
</reference>
<feature type="domain" description="C2H2-type" evidence="13">
    <location>
        <begin position="123"/>
        <end position="150"/>
    </location>
</feature>
<evidence type="ECO:0000313" key="15">
    <source>
        <dbReference type="Proteomes" id="UP001195483"/>
    </source>
</evidence>
<feature type="compositionally biased region" description="Basic and acidic residues" evidence="12">
    <location>
        <begin position="971"/>
        <end position="999"/>
    </location>
</feature>
<keyword evidence="7" id="KW-0805">Transcription regulation</keyword>
<evidence type="ECO:0000256" key="4">
    <source>
        <dbReference type="ARBA" id="ARBA00022737"/>
    </source>
</evidence>
<feature type="domain" description="C2H2-type" evidence="13">
    <location>
        <begin position="671"/>
        <end position="699"/>
    </location>
</feature>
<feature type="compositionally biased region" description="Low complexity" evidence="12">
    <location>
        <begin position="1085"/>
        <end position="1101"/>
    </location>
</feature>
<evidence type="ECO:0000256" key="5">
    <source>
        <dbReference type="ARBA" id="ARBA00022771"/>
    </source>
</evidence>
<reference evidence="14" key="3">
    <citation type="submission" date="2023-05" db="EMBL/GenBank/DDBJ databases">
        <authorList>
            <person name="Smith C.H."/>
        </authorList>
    </citation>
    <scope>NUCLEOTIDE SEQUENCE</scope>
    <source>
        <strain evidence="14">CHS0354</strain>
        <tissue evidence="14">Mantle</tissue>
    </source>
</reference>
<name>A0AAE0RSY7_9BIVA</name>
<dbReference type="PROSITE" id="PS50157">
    <property type="entry name" value="ZINC_FINGER_C2H2_2"/>
    <property type="match status" value="10"/>
</dbReference>
<feature type="compositionally biased region" description="Basic and acidic residues" evidence="12">
    <location>
        <begin position="218"/>
        <end position="227"/>
    </location>
</feature>
<dbReference type="FunFam" id="3.30.160.60:FF:000176">
    <property type="entry name" value="zinc finger protein 70"/>
    <property type="match status" value="1"/>
</dbReference>
<dbReference type="Proteomes" id="UP001195483">
    <property type="component" value="Unassembled WGS sequence"/>
</dbReference>
<feature type="domain" description="C2H2-type" evidence="13">
    <location>
        <begin position="796"/>
        <end position="824"/>
    </location>
</feature>
<feature type="domain" description="C2H2-type" evidence="13">
    <location>
        <begin position="1193"/>
        <end position="1220"/>
    </location>
</feature>
<feature type="domain" description="C2H2-type" evidence="13">
    <location>
        <begin position="641"/>
        <end position="668"/>
    </location>
</feature>
<dbReference type="GO" id="GO:0005634">
    <property type="term" value="C:nucleus"/>
    <property type="evidence" value="ECO:0007669"/>
    <property type="project" value="UniProtKB-SubCell"/>
</dbReference>
<evidence type="ECO:0000256" key="8">
    <source>
        <dbReference type="ARBA" id="ARBA00023125"/>
    </source>
</evidence>
<keyword evidence="4" id="KW-0677">Repeat</keyword>
<dbReference type="GO" id="GO:0008270">
    <property type="term" value="F:zinc ion binding"/>
    <property type="evidence" value="ECO:0007669"/>
    <property type="project" value="UniProtKB-KW"/>
</dbReference>
<dbReference type="EMBL" id="JAEAOA010001799">
    <property type="protein sequence ID" value="KAK3578800.1"/>
    <property type="molecule type" value="Genomic_DNA"/>
</dbReference>
<dbReference type="SUPFAM" id="SSF57667">
    <property type="entry name" value="beta-beta-alpha zinc fingers"/>
    <property type="match status" value="5"/>
</dbReference>
<sequence length="1316" mass="147715">MPKSSRRKQSKPQHLLNENDDKEPVSGTSIEAHETSNRTSQSSKANKDELDISENHGETNSDAVDGVSTDEVMSDEEKLILQDGDGLNLDKVKIERSSVSGMERTIEIPPLPFAVPPPSLAHRTCQYCNVVKKSPADLQRHVRKHTGERPFVCQVCQKAFKAKRSLQYHEYVHHGIIHNDCNIVERYSGMRKRKIELDQQRGNHSASDDNDLEDDDNREAKRYRLDSEQLGYPDGVEGQGKDTGYITIPARDAAPEEDYHAPNSGNSTAGSELLNKVLLDTQTGDTQRAAFDNNRAFTELKSRDATLNCRGISDCHQGQTTFGGLDTARTVPPILPGNPVEVRHLPEQNRYLLEFSGDALAGRTCMICSKIFPKPSDLKRHMMCHTGEKPFKCEFCGKPFRAKSSMHYHQKAAHGLDIELSPGLEERYMRMKTRANNNLLQRRHLVNASPVFNSDSSQGSRLNFVPMVKQEPGFSQELGSRDHDSKPDKAYNGRLKAEPMSRTESEFNVYQELGEMDDLEEETRSTDSSFNQSSALLIHNKPGSFPMSTFNRAPGLYSFSQVVPDLRSLSTFPNSQKESGPNDFTLQDKEQSSSLRLATEGHVIAGEEPFIKNRISIQNETVLVTRLDGVDLNTGNEMSVYKCYLCGQMFHYLSRMQCHLSVHFERNLTFYECCFCEETFEFKTQMCQHILRKHSGERKVHTVAKGDNCKESSSTGSSSPESQKYLQPNSSTITSGNSSISPGVKKNIEEKMMVSNYRSKRSSSNGCYVCRYCRKTFYRVLSLHKHMRVHFWNRNYFCRICGKSFNQNITLQQHMLRFHWKKPSGPFHGSHSSSGTGMRGKFLMKSHLGQNFASSREISKRGYSGQHNGQRSRSGSSPCDGELVSDMVETTQCGEAKQAVTIVMPTAPQGVLDQENRDITEGGETVTVEPAVGIVDVDDDSIKSEIIATPRRTLLPQSSKSKRKSGQPMKIENRDSPSKDSSSDQYHRETSTLDDKERSNVMYSAAKPALTTAGDLRASSQLLLAKALASQNSPMHSGEVASSLFPLNPMSLPISMHVPTAGSQLKYALDCKTSDGVDRPPHYGSLSPSPNSRSSSRSEISPGEEREMLVGFPRVQWSPQSKGGIVENDNNSNMGNNWSFSMFYPEGIDGLSVDGRKVTSLSRTHSRLPIVHAPVNREQICKPMVRSDGHTVYRCPFCSKDFLSFSDINRHMDFHEDIRPYKCQYCDYFARTNSQLKVHMMRHQGIREYCCKLCSYKGVTQSDLNRHMKSQIHGLKSRNECPHCGEGFVTSKNLEKHLDGNCIIKVQQQQNGIVCP</sequence>
<proteinExistence type="inferred from homology"/>
<feature type="region of interest" description="Disordered" evidence="12">
    <location>
        <begin position="1"/>
        <end position="69"/>
    </location>
</feature>
<feature type="region of interest" description="Disordered" evidence="12">
    <location>
        <begin position="706"/>
        <end position="743"/>
    </location>
</feature>
<evidence type="ECO:0000256" key="11">
    <source>
        <dbReference type="PROSITE-ProRule" id="PRU00042"/>
    </source>
</evidence>
<feature type="compositionally biased region" description="Acidic residues" evidence="12">
    <location>
        <begin position="208"/>
        <end position="217"/>
    </location>
</feature>
<evidence type="ECO:0000256" key="1">
    <source>
        <dbReference type="ARBA" id="ARBA00004123"/>
    </source>
</evidence>
<feature type="region of interest" description="Disordered" evidence="12">
    <location>
        <begin position="474"/>
        <end position="502"/>
    </location>
</feature>
<dbReference type="Gene3D" id="3.30.160.60">
    <property type="entry name" value="Classic Zinc Finger"/>
    <property type="match status" value="8"/>
</dbReference>
<dbReference type="PANTHER" id="PTHR16515:SF49">
    <property type="entry name" value="GASTRULA ZINC FINGER PROTEIN XLCGF49.1-LIKE-RELATED"/>
    <property type="match status" value="1"/>
</dbReference>
<evidence type="ECO:0000313" key="14">
    <source>
        <dbReference type="EMBL" id="KAK3578800.1"/>
    </source>
</evidence>
<keyword evidence="8" id="KW-0238">DNA-binding</keyword>
<feature type="domain" description="C2H2-type" evidence="13">
    <location>
        <begin position="391"/>
        <end position="414"/>
    </location>
</feature>
<feature type="region of interest" description="Disordered" evidence="12">
    <location>
        <begin position="858"/>
        <end position="883"/>
    </location>
</feature>
<feature type="region of interest" description="Disordered" evidence="12">
    <location>
        <begin position="1072"/>
        <end position="1104"/>
    </location>
</feature>
<feature type="compositionally biased region" description="Basic and acidic residues" evidence="12">
    <location>
        <begin position="479"/>
        <end position="502"/>
    </location>
</feature>
<evidence type="ECO:0000256" key="2">
    <source>
        <dbReference type="ARBA" id="ARBA00006991"/>
    </source>
</evidence>
<dbReference type="SMART" id="SM00355">
    <property type="entry name" value="ZnF_C2H2"/>
    <property type="match status" value="12"/>
</dbReference>
<dbReference type="GO" id="GO:0010468">
    <property type="term" value="P:regulation of gene expression"/>
    <property type="evidence" value="ECO:0007669"/>
    <property type="project" value="TreeGrafter"/>
</dbReference>
<protein>
    <recommendedName>
        <fullName evidence="13">C2H2-type domain-containing protein</fullName>
    </recommendedName>
</protein>
<evidence type="ECO:0000256" key="7">
    <source>
        <dbReference type="ARBA" id="ARBA00023015"/>
    </source>
</evidence>
<accession>A0AAE0RSY7</accession>
<keyword evidence="3" id="KW-0479">Metal-binding</keyword>
<dbReference type="PROSITE" id="PS00028">
    <property type="entry name" value="ZINC_FINGER_C2H2_1"/>
    <property type="match status" value="8"/>
</dbReference>
<evidence type="ECO:0000256" key="6">
    <source>
        <dbReference type="ARBA" id="ARBA00022833"/>
    </source>
</evidence>
<evidence type="ECO:0000256" key="3">
    <source>
        <dbReference type="ARBA" id="ARBA00022723"/>
    </source>
</evidence>
<keyword evidence="15" id="KW-1185">Reference proteome</keyword>
<evidence type="ECO:0000256" key="9">
    <source>
        <dbReference type="ARBA" id="ARBA00023163"/>
    </source>
</evidence>
<keyword evidence="9" id="KW-0804">Transcription</keyword>
<dbReference type="PANTHER" id="PTHR16515">
    <property type="entry name" value="PR DOMAIN ZINC FINGER PROTEIN"/>
    <property type="match status" value="1"/>
</dbReference>
<feature type="domain" description="C2H2-type" evidence="13">
    <location>
        <begin position="768"/>
        <end position="795"/>
    </location>
</feature>
<dbReference type="GO" id="GO:0032502">
    <property type="term" value="P:developmental process"/>
    <property type="evidence" value="ECO:0007669"/>
    <property type="project" value="UniProtKB-ARBA"/>
</dbReference>
<keyword evidence="6" id="KW-0862">Zinc</keyword>
<feature type="domain" description="C2H2-type" evidence="13">
    <location>
        <begin position="151"/>
        <end position="175"/>
    </location>
</feature>
<keyword evidence="5 11" id="KW-0863">Zinc-finger</keyword>
<feature type="compositionally biased region" description="Basic and acidic residues" evidence="12">
    <location>
        <begin position="1072"/>
        <end position="1081"/>
    </location>
</feature>
<comment type="caution">
    <text evidence="14">The sequence shown here is derived from an EMBL/GenBank/DDBJ whole genome shotgun (WGS) entry which is preliminary data.</text>
</comment>
<comment type="similarity">
    <text evidence="2">Belongs to the krueppel C2H2-type zinc-finger protein family.</text>
</comment>
<feature type="domain" description="C2H2-type" evidence="13">
    <location>
        <begin position="363"/>
        <end position="390"/>
    </location>
</feature>
<gene>
    <name evidence="14" type="ORF">CHS0354_030218</name>
</gene>
<dbReference type="FunFam" id="3.30.160.60:FF:000075">
    <property type="entry name" value="Putative zinc finger protein 536"/>
    <property type="match status" value="1"/>
</dbReference>
<feature type="region of interest" description="Disordered" evidence="12">
    <location>
        <begin position="196"/>
        <end position="244"/>
    </location>
</feature>
<feature type="compositionally biased region" description="Low complexity" evidence="12">
    <location>
        <begin position="712"/>
        <end position="743"/>
    </location>
</feature>
<dbReference type="GO" id="GO:0003677">
    <property type="term" value="F:DNA binding"/>
    <property type="evidence" value="ECO:0007669"/>
    <property type="project" value="UniProtKB-KW"/>
</dbReference>
<dbReference type="FunFam" id="3.30.160.60:FF:000202">
    <property type="entry name" value="Zinc finger protein 574"/>
    <property type="match status" value="1"/>
</dbReference>
<reference evidence="14" key="1">
    <citation type="journal article" date="2021" name="Genome Biol. Evol.">
        <title>A High-Quality Reference Genome for a Parasitic Bivalve with Doubly Uniparental Inheritance (Bivalvia: Unionida).</title>
        <authorList>
            <person name="Smith C.H."/>
        </authorList>
    </citation>
    <scope>NUCLEOTIDE SEQUENCE</scope>
    <source>
        <strain evidence="14">CHS0354</strain>
    </source>
</reference>